<dbReference type="AlphaFoldDB" id="A0A1U7N1G3"/>
<keyword evidence="1" id="KW-0472">Membrane</keyword>
<evidence type="ECO:0000313" key="2">
    <source>
        <dbReference type="EMBL" id="OLT59779.1"/>
    </source>
</evidence>
<dbReference type="Proteomes" id="UP000186657">
    <property type="component" value="Unassembled WGS sequence"/>
</dbReference>
<keyword evidence="1" id="KW-1133">Transmembrane helix</keyword>
<keyword evidence="1" id="KW-0812">Transmembrane</keyword>
<dbReference type="EMBL" id="MKZS01000001">
    <property type="protein sequence ID" value="OLT59779.1"/>
    <property type="molecule type" value="Genomic_DNA"/>
</dbReference>
<accession>A0A1U7N1G3</accession>
<sequence>MNLDTPRSKDAGLSVFGFLVRLAKVVFLALFCHSRLCIAVEKKWSLEATVPFSILGKLV</sequence>
<proteinExistence type="predicted"/>
<name>A0A1U7N1G3_9CYAN</name>
<feature type="transmembrane region" description="Helical" evidence="1">
    <location>
        <begin position="12"/>
        <end position="32"/>
    </location>
</feature>
<organism evidence="2 3">
    <name type="scientific">Moorena bouillonii PNG</name>
    <dbReference type="NCBI Taxonomy" id="568701"/>
    <lineage>
        <taxon>Bacteria</taxon>
        <taxon>Bacillati</taxon>
        <taxon>Cyanobacteriota</taxon>
        <taxon>Cyanophyceae</taxon>
        <taxon>Coleofasciculales</taxon>
        <taxon>Coleofasciculaceae</taxon>
        <taxon>Moorena</taxon>
    </lineage>
</organism>
<evidence type="ECO:0000313" key="3">
    <source>
        <dbReference type="Proteomes" id="UP000186657"/>
    </source>
</evidence>
<keyword evidence="3" id="KW-1185">Reference proteome</keyword>
<reference evidence="2 3" key="1">
    <citation type="submission" date="2016-10" db="EMBL/GenBank/DDBJ databases">
        <title>Comparative genomics uncovers the prolific and rare metabolic potential of the cyanobacterial genus Moorea.</title>
        <authorList>
            <person name="Leao T."/>
            <person name="Castelao G."/>
            <person name="Korobeynikov A."/>
            <person name="Monroe E.A."/>
            <person name="Podell S."/>
            <person name="Glukhov E."/>
            <person name="Allen E."/>
            <person name="Gerwick W.H."/>
            <person name="Gerwick L."/>
        </authorList>
    </citation>
    <scope>NUCLEOTIDE SEQUENCE [LARGE SCALE GENOMIC DNA]</scope>
    <source>
        <strain evidence="2 3">PNG5-198</strain>
    </source>
</reference>
<evidence type="ECO:0000256" key="1">
    <source>
        <dbReference type="SAM" id="Phobius"/>
    </source>
</evidence>
<protein>
    <recommendedName>
        <fullName evidence="4">Transmembrane protein</fullName>
    </recommendedName>
</protein>
<evidence type="ECO:0008006" key="4">
    <source>
        <dbReference type="Google" id="ProtNLM"/>
    </source>
</evidence>
<gene>
    <name evidence="2" type="ORF">BJP37_12820</name>
</gene>
<comment type="caution">
    <text evidence="2">The sequence shown here is derived from an EMBL/GenBank/DDBJ whole genome shotgun (WGS) entry which is preliminary data.</text>
</comment>